<keyword evidence="4" id="KW-0819">tRNA processing</keyword>
<keyword evidence="3" id="KW-0949">S-adenosyl-L-methionine</keyword>
<organism evidence="7 8">
    <name type="scientific">Bdellovibrio bacteriovorus</name>
    <dbReference type="NCBI Taxonomy" id="959"/>
    <lineage>
        <taxon>Bacteria</taxon>
        <taxon>Pseudomonadati</taxon>
        <taxon>Bdellovibrionota</taxon>
        <taxon>Bdellovibrionia</taxon>
        <taxon>Bdellovibrionales</taxon>
        <taxon>Pseudobdellovibrionaceae</taxon>
        <taxon>Bdellovibrio</taxon>
    </lineage>
</organism>
<dbReference type="SMART" id="SM01144">
    <property type="entry name" value="DTW"/>
    <property type="match status" value="1"/>
</dbReference>
<dbReference type="GO" id="GO:0008033">
    <property type="term" value="P:tRNA processing"/>
    <property type="evidence" value="ECO:0007669"/>
    <property type="project" value="UniProtKB-KW"/>
</dbReference>
<dbReference type="InterPro" id="IPR039262">
    <property type="entry name" value="DTWD2/TAPT"/>
</dbReference>
<gene>
    <name evidence="7" type="ORF">AZI86_16620</name>
</gene>
<evidence type="ECO:0000313" key="7">
    <source>
        <dbReference type="EMBL" id="KYG62456.1"/>
    </source>
</evidence>
<comment type="similarity">
    <text evidence="5">Belongs to the TDD superfamily. DTWD2 family.</text>
</comment>
<dbReference type="RefSeq" id="WP_061836417.1">
    <property type="nucleotide sequence ID" value="NZ_LUKE01000005.1"/>
</dbReference>
<sequence>MAEKLLKTFVQRKRKTVDPCPVCFLHRERCICAFIPKLDLKTRLSLIIHAKELKRTTNTGRLATQALINSEIHVRGKTTERLDLSSLLMPEYETYVLFPADEALDLETIKPQKPIQLIVTDGNWRQASKLNTRHPELNHVPRVKISGANTAQHHLRKEHFSEGMATLEAIALAFGIIEGKEVGDVLRELYNKKLQATLKGRGILS</sequence>
<evidence type="ECO:0000256" key="3">
    <source>
        <dbReference type="ARBA" id="ARBA00022691"/>
    </source>
</evidence>
<feature type="domain" description="DTW" evidence="6">
    <location>
        <begin position="16"/>
        <end position="202"/>
    </location>
</feature>
<dbReference type="AlphaFoldDB" id="A0A150WHR5"/>
<evidence type="ECO:0000256" key="5">
    <source>
        <dbReference type="ARBA" id="ARBA00034489"/>
    </source>
</evidence>
<evidence type="ECO:0000256" key="1">
    <source>
        <dbReference type="ARBA" id="ARBA00012386"/>
    </source>
</evidence>
<evidence type="ECO:0000259" key="6">
    <source>
        <dbReference type="SMART" id="SM01144"/>
    </source>
</evidence>
<evidence type="ECO:0000256" key="4">
    <source>
        <dbReference type="ARBA" id="ARBA00022694"/>
    </source>
</evidence>
<dbReference type="Pfam" id="PF03942">
    <property type="entry name" value="DTW"/>
    <property type="match status" value="1"/>
</dbReference>
<dbReference type="GO" id="GO:0016432">
    <property type="term" value="F:tRNA-uridine aminocarboxypropyltransferase activity"/>
    <property type="evidence" value="ECO:0007669"/>
    <property type="project" value="UniProtKB-EC"/>
</dbReference>
<protein>
    <recommendedName>
        <fullName evidence="1">tRNA-uridine aminocarboxypropyltransferase</fullName>
        <ecNumber evidence="1">2.5.1.25</ecNumber>
    </recommendedName>
</protein>
<keyword evidence="2" id="KW-0808">Transferase</keyword>
<dbReference type="PANTHER" id="PTHR21392">
    <property type="entry name" value="TRNA-URIDINE AMINOCARBOXYPROPYLTRANSFERASE 2"/>
    <property type="match status" value="1"/>
</dbReference>
<dbReference type="EC" id="2.5.1.25" evidence="1"/>
<accession>A0A150WHR5</accession>
<dbReference type="InterPro" id="IPR005636">
    <property type="entry name" value="DTW"/>
</dbReference>
<evidence type="ECO:0000313" key="8">
    <source>
        <dbReference type="Proteomes" id="UP000075320"/>
    </source>
</evidence>
<keyword evidence="8" id="KW-1185">Reference proteome</keyword>
<dbReference type="OrthoDB" id="268835at2"/>
<dbReference type="EMBL" id="LUKE01000005">
    <property type="protein sequence ID" value="KYG62456.1"/>
    <property type="molecule type" value="Genomic_DNA"/>
</dbReference>
<comment type="caution">
    <text evidence="7">The sequence shown here is derived from an EMBL/GenBank/DDBJ whole genome shotgun (WGS) entry which is preliminary data.</text>
</comment>
<name>A0A150WHR5_BDEBC</name>
<proteinExistence type="inferred from homology"/>
<dbReference type="PANTHER" id="PTHR21392:SF0">
    <property type="entry name" value="TRNA-URIDINE AMINOCARBOXYPROPYLTRANSFERASE 2"/>
    <property type="match status" value="1"/>
</dbReference>
<dbReference type="Proteomes" id="UP000075320">
    <property type="component" value="Unassembled WGS sequence"/>
</dbReference>
<evidence type="ECO:0000256" key="2">
    <source>
        <dbReference type="ARBA" id="ARBA00022679"/>
    </source>
</evidence>
<reference evidence="7 8" key="1">
    <citation type="submission" date="2016-03" db="EMBL/GenBank/DDBJ databases">
        <authorList>
            <person name="Ploux O."/>
        </authorList>
    </citation>
    <scope>NUCLEOTIDE SEQUENCE [LARGE SCALE GENOMIC DNA]</scope>
    <source>
        <strain evidence="7 8">R0</strain>
    </source>
</reference>